<feature type="short sequence motif" description="GXSXG" evidence="4">
    <location>
        <begin position="42"/>
        <end position="46"/>
    </location>
</feature>
<protein>
    <submittedName>
        <fullName evidence="6">NTE family protein</fullName>
    </submittedName>
</protein>
<evidence type="ECO:0000313" key="6">
    <source>
        <dbReference type="EMBL" id="SDF98481.1"/>
    </source>
</evidence>
<dbReference type="InterPro" id="IPR016035">
    <property type="entry name" value="Acyl_Trfase/lysoPLipase"/>
</dbReference>
<dbReference type="AlphaFoldDB" id="A0A1G7QIX3"/>
<evidence type="ECO:0000256" key="2">
    <source>
        <dbReference type="ARBA" id="ARBA00022963"/>
    </source>
</evidence>
<reference evidence="6 7" key="1">
    <citation type="submission" date="2016-10" db="EMBL/GenBank/DDBJ databases">
        <authorList>
            <person name="de Groot N.N."/>
        </authorList>
    </citation>
    <scope>NUCLEOTIDE SEQUENCE [LARGE SCALE GENOMIC DNA]</scope>
    <source>
        <strain evidence="6 7">DSM 25584</strain>
    </source>
</reference>
<evidence type="ECO:0000313" key="7">
    <source>
        <dbReference type="Proteomes" id="UP000199415"/>
    </source>
</evidence>
<feature type="active site" description="Proton acceptor" evidence="4">
    <location>
        <position position="196"/>
    </location>
</feature>
<dbReference type="PANTHER" id="PTHR14226:SF78">
    <property type="entry name" value="SLR0060 PROTEIN"/>
    <property type="match status" value="1"/>
</dbReference>
<dbReference type="InterPro" id="IPR002641">
    <property type="entry name" value="PNPLA_dom"/>
</dbReference>
<dbReference type="PANTHER" id="PTHR14226">
    <property type="entry name" value="NEUROPATHY TARGET ESTERASE/SWISS CHEESE D.MELANOGASTER"/>
    <property type="match status" value="1"/>
</dbReference>
<dbReference type="InterPro" id="IPR050301">
    <property type="entry name" value="NTE"/>
</dbReference>
<dbReference type="RefSeq" id="WP_245659498.1">
    <property type="nucleotide sequence ID" value="NZ_FNCE01000004.1"/>
</dbReference>
<evidence type="ECO:0000259" key="5">
    <source>
        <dbReference type="PROSITE" id="PS51635"/>
    </source>
</evidence>
<dbReference type="GO" id="GO:0016787">
    <property type="term" value="F:hydrolase activity"/>
    <property type="evidence" value="ECO:0007669"/>
    <property type="project" value="UniProtKB-UniRule"/>
</dbReference>
<proteinExistence type="predicted"/>
<name>A0A1G7QIX3_9PROT</name>
<dbReference type="EMBL" id="FNCE01000004">
    <property type="protein sequence ID" value="SDF98481.1"/>
    <property type="molecule type" value="Genomic_DNA"/>
</dbReference>
<evidence type="ECO:0000256" key="3">
    <source>
        <dbReference type="ARBA" id="ARBA00023098"/>
    </source>
</evidence>
<evidence type="ECO:0000256" key="4">
    <source>
        <dbReference type="PROSITE-ProRule" id="PRU01161"/>
    </source>
</evidence>
<keyword evidence="7" id="KW-1185">Reference proteome</keyword>
<feature type="short sequence motif" description="GXGXXG" evidence="4">
    <location>
        <begin position="14"/>
        <end position="19"/>
    </location>
</feature>
<dbReference type="STRING" id="1082479.SAMN05216241_10428"/>
<accession>A0A1G7QIX3</accession>
<dbReference type="PROSITE" id="PS51635">
    <property type="entry name" value="PNPLA"/>
    <property type="match status" value="1"/>
</dbReference>
<organism evidence="6 7">
    <name type="scientific">Limimonas halophila</name>
    <dbReference type="NCBI Taxonomy" id="1082479"/>
    <lineage>
        <taxon>Bacteria</taxon>
        <taxon>Pseudomonadati</taxon>
        <taxon>Pseudomonadota</taxon>
        <taxon>Alphaproteobacteria</taxon>
        <taxon>Rhodospirillales</taxon>
        <taxon>Rhodovibrionaceae</taxon>
        <taxon>Limimonas</taxon>
    </lineage>
</organism>
<sequence>MSGDPIRVNLALQGGGAHGAFTWGVLDRLLEEPDIVIDGVSGTSAGAMNAAVLADGMARGGNQGARERLAQFWDTVIHMGRFGPLVRTPLDAMAVPWNMEYSPGYMIFDAISRYFSPYQFNPMNWNPLLAMLRETIDFDRVRACDCIKLFVAATAVRTGKLRVFHTREMTPEAVMASACLPHVFQAVEIDGEPYWDGGYMGNPALFPLIYNCDASDIMIVQVNPLARDETPTTTPAILDRVNEISFNATLMREMRAIDFVSRLVAEHKLESDGHKPVRLHRVDVPEPMRHLSAASKLNAERSFLNQLHAWGREQADGWLADHRRDLGARSTIDIERDTT</sequence>
<dbReference type="Proteomes" id="UP000199415">
    <property type="component" value="Unassembled WGS sequence"/>
</dbReference>
<evidence type="ECO:0000256" key="1">
    <source>
        <dbReference type="ARBA" id="ARBA00022801"/>
    </source>
</evidence>
<dbReference type="SUPFAM" id="SSF52151">
    <property type="entry name" value="FabD/lysophospholipase-like"/>
    <property type="match status" value="1"/>
</dbReference>
<feature type="domain" description="PNPLA" evidence="5">
    <location>
        <begin position="10"/>
        <end position="209"/>
    </location>
</feature>
<keyword evidence="3 4" id="KW-0443">Lipid metabolism</keyword>
<dbReference type="Pfam" id="PF01734">
    <property type="entry name" value="Patatin"/>
    <property type="match status" value="1"/>
</dbReference>
<keyword evidence="2 4" id="KW-0442">Lipid degradation</keyword>
<feature type="active site" description="Nucleophile" evidence="4">
    <location>
        <position position="44"/>
    </location>
</feature>
<feature type="short sequence motif" description="DGA/G" evidence="4">
    <location>
        <begin position="196"/>
        <end position="198"/>
    </location>
</feature>
<dbReference type="Gene3D" id="3.40.1090.10">
    <property type="entry name" value="Cytosolic phospholipase A2 catalytic domain"/>
    <property type="match status" value="2"/>
</dbReference>
<keyword evidence="1 4" id="KW-0378">Hydrolase</keyword>
<dbReference type="GO" id="GO:0016042">
    <property type="term" value="P:lipid catabolic process"/>
    <property type="evidence" value="ECO:0007669"/>
    <property type="project" value="UniProtKB-UniRule"/>
</dbReference>
<gene>
    <name evidence="6" type="ORF">SAMN05216241_10428</name>
</gene>